<gene>
    <name evidence="2" type="ORF">XA68_12022</name>
</gene>
<organism evidence="2 3">
    <name type="scientific">Ophiocordyceps unilateralis</name>
    <name type="common">Zombie-ant fungus</name>
    <name type="synonym">Torrubia unilateralis</name>
    <dbReference type="NCBI Taxonomy" id="268505"/>
    <lineage>
        <taxon>Eukaryota</taxon>
        <taxon>Fungi</taxon>
        <taxon>Dikarya</taxon>
        <taxon>Ascomycota</taxon>
        <taxon>Pezizomycotina</taxon>
        <taxon>Sordariomycetes</taxon>
        <taxon>Hypocreomycetidae</taxon>
        <taxon>Hypocreales</taxon>
        <taxon>Ophiocordycipitaceae</taxon>
        <taxon>Ophiocordyceps</taxon>
    </lineage>
</organism>
<accession>A0A2A9PE80</accession>
<dbReference type="AlphaFoldDB" id="A0A2A9PE80"/>
<proteinExistence type="predicted"/>
<feature type="signal peptide" evidence="1">
    <location>
        <begin position="1"/>
        <end position="20"/>
    </location>
</feature>
<reference evidence="2 3" key="1">
    <citation type="journal article" date="2015" name="BMC Genomics">
        <title>Gene expression during zombie ant biting behavior reflects the complexity underlying fungal parasitic behavioral manipulation.</title>
        <authorList>
            <person name="de Bekker C."/>
            <person name="Ohm R.A."/>
            <person name="Loreto R.G."/>
            <person name="Sebastian A."/>
            <person name="Albert I."/>
            <person name="Merrow M."/>
            <person name="Brachmann A."/>
            <person name="Hughes D.P."/>
        </authorList>
    </citation>
    <scope>NUCLEOTIDE SEQUENCE [LARGE SCALE GENOMIC DNA]</scope>
    <source>
        <strain evidence="2 3">SC16a</strain>
    </source>
</reference>
<keyword evidence="3" id="KW-1185">Reference proteome</keyword>
<keyword evidence="1" id="KW-0732">Signal</keyword>
<protein>
    <submittedName>
        <fullName evidence="2">Uncharacterized protein</fullName>
    </submittedName>
</protein>
<evidence type="ECO:0000313" key="2">
    <source>
        <dbReference type="EMBL" id="PFH59699.1"/>
    </source>
</evidence>
<dbReference type="Proteomes" id="UP000037136">
    <property type="component" value="Unassembled WGS sequence"/>
</dbReference>
<name>A0A2A9PE80_OPHUN</name>
<evidence type="ECO:0000313" key="3">
    <source>
        <dbReference type="Proteomes" id="UP000037136"/>
    </source>
</evidence>
<reference evidence="2 3" key="2">
    <citation type="journal article" date="2017" name="Sci. Rep.">
        <title>Ant-infecting Ophiocordyceps genomes reveal a high diversity of potential behavioral manipulation genes and a possible major role for enterotoxins.</title>
        <authorList>
            <person name="de Bekker C."/>
            <person name="Ohm R.A."/>
            <person name="Evans H.C."/>
            <person name="Brachmann A."/>
            <person name="Hughes D.P."/>
        </authorList>
    </citation>
    <scope>NUCLEOTIDE SEQUENCE [LARGE SCALE GENOMIC DNA]</scope>
    <source>
        <strain evidence="2 3">SC16a</strain>
    </source>
</reference>
<feature type="chain" id="PRO_5013242109" evidence="1">
    <location>
        <begin position="21"/>
        <end position="99"/>
    </location>
</feature>
<sequence length="99" mass="10677">MKVPSLSLLSLALILSPGAARWVFDKRTSCQVCQVGKLGAADVCCSASVPSSPFLSLSFLADELRPQCAGQHKDIHGGHCDKNKYARPYSGQASEWLRN</sequence>
<evidence type="ECO:0000256" key="1">
    <source>
        <dbReference type="SAM" id="SignalP"/>
    </source>
</evidence>
<dbReference type="EMBL" id="LAZP02000180">
    <property type="protein sequence ID" value="PFH59699.1"/>
    <property type="molecule type" value="Genomic_DNA"/>
</dbReference>
<comment type="caution">
    <text evidence="2">The sequence shown here is derived from an EMBL/GenBank/DDBJ whole genome shotgun (WGS) entry which is preliminary data.</text>
</comment>